<name>A0ACB8R8X8_9AGAM</name>
<reference evidence="1" key="1">
    <citation type="submission" date="2021-02" db="EMBL/GenBank/DDBJ databases">
        <authorList>
            <consortium name="DOE Joint Genome Institute"/>
            <person name="Ahrendt S."/>
            <person name="Looney B.P."/>
            <person name="Miyauchi S."/>
            <person name="Morin E."/>
            <person name="Drula E."/>
            <person name="Courty P.E."/>
            <person name="Chicoki N."/>
            <person name="Fauchery L."/>
            <person name="Kohler A."/>
            <person name="Kuo A."/>
            <person name="Labutti K."/>
            <person name="Pangilinan J."/>
            <person name="Lipzen A."/>
            <person name="Riley R."/>
            <person name="Andreopoulos W."/>
            <person name="He G."/>
            <person name="Johnson J."/>
            <person name="Barry K.W."/>
            <person name="Grigoriev I.V."/>
            <person name="Nagy L."/>
            <person name="Hibbett D."/>
            <person name="Henrissat B."/>
            <person name="Matheny P.B."/>
            <person name="Labbe J."/>
            <person name="Martin F."/>
        </authorList>
    </citation>
    <scope>NUCLEOTIDE SEQUENCE</scope>
    <source>
        <strain evidence="1">FP105234-sp</strain>
    </source>
</reference>
<dbReference type="EMBL" id="MU276233">
    <property type="protein sequence ID" value="KAI0040051.1"/>
    <property type="molecule type" value="Genomic_DNA"/>
</dbReference>
<keyword evidence="2" id="KW-1185">Reference proteome</keyword>
<accession>A0ACB8R8X8</accession>
<organism evidence="1 2">
    <name type="scientific">Auriscalpium vulgare</name>
    <dbReference type="NCBI Taxonomy" id="40419"/>
    <lineage>
        <taxon>Eukaryota</taxon>
        <taxon>Fungi</taxon>
        <taxon>Dikarya</taxon>
        <taxon>Basidiomycota</taxon>
        <taxon>Agaricomycotina</taxon>
        <taxon>Agaricomycetes</taxon>
        <taxon>Russulales</taxon>
        <taxon>Auriscalpiaceae</taxon>
        <taxon>Auriscalpium</taxon>
    </lineage>
</organism>
<proteinExistence type="predicted"/>
<gene>
    <name evidence="1" type="ORF">FA95DRAFT_1612095</name>
</gene>
<reference evidence="1" key="2">
    <citation type="journal article" date="2022" name="New Phytol.">
        <title>Evolutionary transition to the ectomycorrhizal habit in the genomes of a hyperdiverse lineage of mushroom-forming fungi.</title>
        <authorList>
            <person name="Looney B."/>
            <person name="Miyauchi S."/>
            <person name="Morin E."/>
            <person name="Drula E."/>
            <person name="Courty P.E."/>
            <person name="Kohler A."/>
            <person name="Kuo A."/>
            <person name="LaButti K."/>
            <person name="Pangilinan J."/>
            <person name="Lipzen A."/>
            <person name="Riley R."/>
            <person name="Andreopoulos W."/>
            <person name="He G."/>
            <person name="Johnson J."/>
            <person name="Nolan M."/>
            <person name="Tritt A."/>
            <person name="Barry K.W."/>
            <person name="Grigoriev I.V."/>
            <person name="Nagy L.G."/>
            <person name="Hibbett D."/>
            <person name="Henrissat B."/>
            <person name="Matheny P.B."/>
            <person name="Labbe J."/>
            <person name="Martin F.M."/>
        </authorList>
    </citation>
    <scope>NUCLEOTIDE SEQUENCE</scope>
    <source>
        <strain evidence="1">FP105234-sp</strain>
    </source>
</reference>
<comment type="caution">
    <text evidence="1">The sequence shown here is derived from an EMBL/GenBank/DDBJ whole genome shotgun (WGS) entry which is preliminary data.</text>
</comment>
<sequence>MPLRMNALCATNALSTTNAFVDTHNAFRELNPLDSPSDSSTLRPLQGSKPLCTTACHSFAWGGTLVLRSERERESFNLCSLLADLESRLPPSTVSNTNPAGLVSDYQASNVNAFPAGLGGCSGQ</sequence>
<protein>
    <submittedName>
        <fullName evidence="1">Uncharacterized protein</fullName>
    </submittedName>
</protein>
<evidence type="ECO:0000313" key="1">
    <source>
        <dbReference type="EMBL" id="KAI0040051.1"/>
    </source>
</evidence>
<evidence type="ECO:0000313" key="2">
    <source>
        <dbReference type="Proteomes" id="UP000814033"/>
    </source>
</evidence>
<dbReference type="Proteomes" id="UP000814033">
    <property type="component" value="Unassembled WGS sequence"/>
</dbReference>